<dbReference type="OrthoDB" id="1898821at2759"/>
<dbReference type="GO" id="GO:0005681">
    <property type="term" value="C:spliceosomal complex"/>
    <property type="evidence" value="ECO:0007669"/>
    <property type="project" value="TreeGrafter"/>
</dbReference>
<reference evidence="8" key="1">
    <citation type="submission" date="2022-07" db="EMBL/GenBank/DDBJ databases">
        <title>Phylogenomic reconstructions and comparative analyses of Kickxellomycotina fungi.</title>
        <authorList>
            <person name="Reynolds N.K."/>
            <person name="Stajich J.E."/>
            <person name="Barry K."/>
            <person name="Grigoriev I.V."/>
            <person name="Crous P."/>
            <person name="Smith M.E."/>
        </authorList>
    </citation>
    <scope>NUCLEOTIDE SEQUENCE</scope>
    <source>
        <strain evidence="8">NRRL 3115</strain>
    </source>
</reference>
<evidence type="ECO:0000256" key="1">
    <source>
        <dbReference type="ARBA" id="ARBA00004123"/>
    </source>
</evidence>
<keyword evidence="3" id="KW-0677">Repeat</keyword>
<evidence type="ECO:0000256" key="6">
    <source>
        <dbReference type="SAM" id="MobiDB-lite"/>
    </source>
</evidence>
<evidence type="ECO:0000259" key="7">
    <source>
        <dbReference type="SMART" id="SM01156"/>
    </source>
</evidence>
<comment type="caution">
    <text evidence="8">The sequence shown here is derived from an EMBL/GenBank/DDBJ whole genome shotgun (WGS) entry which is preliminary data.</text>
</comment>
<gene>
    <name evidence="8" type="ORF">GGI25_005340</name>
</gene>
<dbReference type="GO" id="GO:0010467">
    <property type="term" value="P:gene expression"/>
    <property type="evidence" value="ECO:0007669"/>
    <property type="project" value="UniProtKB-ARBA"/>
</dbReference>
<evidence type="ECO:0000256" key="2">
    <source>
        <dbReference type="ARBA" id="ARBA00022553"/>
    </source>
</evidence>
<dbReference type="AlphaFoldDB" id="A0A9W8KWJ7"/>
<evidence type="ECO:0000313" key="8">
    <source>
        <dbReference type="EMBL" id="KAJ2671841.1"/>
    </source>
</evidence>
<keyword evidence="5" id="KW-0539">Nucleus</keyword>
<dbReference type="InterPro" id="IPR011989">
    <property type="entry name" value="ARM-like"/>
</dbReference>
<dbReference type="Gene3D" id="1.25.10.10">
    <property type="entry name" value="Leucine-rich Repeat Variant"/>
    <property type="match status" value="1"/>
</dbReference>
<proteinExistence type="predicted"/>
<dbReference type="EMBL" id="JANBTW010000093">
    <property type="protein sequence ID" value="KAJ2671841.1"/>
    <property type="molecule type" value="Genomic_DNA"/>
</dbReference>
<dbReference type="FunFam" id="1.25.10.10:FF:001136">
    <property type="entry name" value="Beta-catenin-like protein 1"/>
    <property type="match status" value="1"/>
</dbReference>
<evidence type="ECO:0000256" key="4">
    <source>
        <dbReference type="ARBA" id="ARBA00023054"/>
    </source>
</evidence>
<protein>
    <recommendedName>
        <fullName evidence="7">Beta-catenin-like protein 1 N-terminal domain-containing protein</fullName>
    </recommendedName>
</protein>
<keyword evidence="2" id="KW-0597">Phosphoprotein</keyword>
<dbReference type="SUPFAM" id="SSF48371">
    <property type="entry name" value="ARM repeat"/>
    <property type="match status" value="1"/>
</dbReference>
<name>A0A9W8KWJ7_9FUNG</name>
<dbReference type="InterPro" id="IPR039678">
    <property type="entry name" value="CTNNBL1"/>
</dbReference>
<dbReference type="Proteomes" id="UP001151518">
    <property type="component" value="Unassembled WGS sequence"/>
</dbReference>
<evidence type="ECO:0000256" key="5">
    <source>
        <dbReference type="ARBA" id="ARBA00023242"/>
    </source>
</evidence>
<accession>A0A9W8KWJ7</accession>
<dbReference type="SMART" id="SM01156">
    <property type="entry name" value="DUF1716"/>
    <property type="match status" value="1"/>
</dbReference>
<feature type="region of interest" description="Disordered" evidence="6">
    <location>
        <begin position="45"/>
        <end position="85"/>
    </location>
</feature>
<keyword evidence="4" id="KW-0175">Coiled coil</keyword>
<dbReference type="PANTHER" id="PTHR14978">
    <property type="entry name" value="BETA-CATENIN-LIKE PROTEIN 1 NUCLEAR ASSOCIATED PROTEIN"/>
    <property type="match status" value="1"/>
</dbReference>
<dbReference type="Pfam" id="PF08216">
    <property type="entry name" value="CTNNBL"/>
    <property type="match status" value="1"/>
</dbReference>
<dbReference type="PANTHER" id="PTHR14978:SF0">
    <property type="entry name" value="BETA-CATENIN-LIKE PROTEIN 1"/>
    <property type="match status" value="1"/>
</dbReference>
<evidence type="ECO:0000313" key="9">
    <source>
        <dbReference type="Proteomes" id="UP001151518"/>
    </source>
</evidence>
<dbReference type="InterPro" id="IPR016024">
    <property type="entry name" value="ARM-type_fold"/>
</dbReference>
<comment type="subcellular location">
    <subcellularLocation>
        <location evidence="1">Nucleus</location>
    </subcellularLocation>
</comment>
<evidence type="ECO:0000256" key="3">
    <source>
        <dbReference type="ARBA" id="ARBA00022737"/>
    </source>
</evidence>
<dbReference type="InterPro" id="IPR013180">
    <property type="entry name" value="CTNNBL1_N"/>
</dbReference>
<organism evidence="8 9">
    <name type="scientific">Coemansia spiralis</name>
    <dbReference type="NCBI Taxonomy" id="417178"/>
    <lineage>
        <taxon>Eukaryota</taxon>
        <taxon>Fungi</taxon>
        <taxon>Fungi incertae sedis</taxon>
        <taxon>Zoopagomycota</taxon>
        <taxon>Kickxellomycotina</taxon>
        <taxon>Kickxellomycetes</taxon>
        <taxon>Kickxellales</taxon>
        <taxon>Kickxellaceae</taxon>
        <taxon>Coemansia</taxon>
    </lineage>
</organism>
<sequence length="656" mass="73689">MDINDIFKETVTTTSLNVAKNKRKLGAAPSLRELKEGGYGVIAEAEEAAKRKRPNSNSELDVDTMDRASTYSENEGDDDEGGRFFSDGLTTQEKGVMSWVDHMEELEDSLDHASVQRLILRLERAVSKNTQDRIKHAQSPEGFAESEAELDEAIQRMQMLVNDVQHLKIVEELDAVPTLVGLMAHENADISLDVIQLVVELTAEDAWSQEGESSEERATVVGFVTALAKNEFFEMLGQNLFRLNEAAESLEGEADRQGVFQTLSLIENLVSLDIQLAERAIVAMKLLPWLQQRITQANFVLTKNTLVDSNQQYAAEIASILLQSSSKLCEQIVEQSLFMDALLNCLAKYRKRTPSDDIETEYLENIIDSICMLVAKQKGKAIFIELEGVELLVLLQKQQQYIGRLLSVKILDYALSPPPSLLQGEEDGDDNKKRSLSNNEEARTIAKRYIDNMGLKYLFSLLMHRGKGSVQKLFKKHPETDGHVISCIAWLLRLTDREAPAHWRVLAKFVPSATDASSWKSYVDRISELNIAYYERVKEAEGQFDMDSLQIGEESDEEGAAENRYLSRMDTGLFSLQMTDIIIAFIVDENPVKERIEKQLRRKGRSIRTVYDELCEYLAAKRAKSLAAAAVADTDEFVEGSEPGAQISFSDIIPLL</sequence>
<feature type="domain" description="Beta-catenin-like protein 1 N-terminal" evidence="7">
    <location>
        <begin position="89"/>
        <end position="195"/>
    </location>
</feature>